<evidence type="ECO:0000259" key="2">
    <source>
        <dbReference type="PROSITE" id="PS50958"/>
    </source>
</evidence>
<sequence length="680" mass="76050">MSNFQPAHDSSMPISLFPSFDDGSSDGWNTLENFESKHEQENCTGLEDATPPPSSLNLEDVCDGDLSQWSCKNRCDHFGDWNDIGFTCSCNPTCILHEFCCSDFKTECPHEFEKAVGYVERFPGIFAVCDPVLGSHVVSTCPTHAPQAEWELCEGNPVASFKDDETMSILPDMPVVPELTPDNSIFRANLTGARDMNRVERAVTRLRETAPVSDSVLGWHFKNRFCWMCWQTKNLPIQWRMAIAMTAENRPPEDYRLETLIDFIEQYPDTVAWHPPPPLVRVPCVSEKNNYAGMEEVAAWCSACNVHQATQAACVNGSASYLRTGFTVYKNHHCLLCSKYYRQPNLLEFGDTHDFSLDPTVEETGPQYTCFPVEFIQNSFSYHNMYFPVTMVLPEQGNGNIKLIQPAQSIGSFTWNQLQCGTTEEESGGVSCVAEKCTDMALLIDGKCDDNYYPLQAVVRICVADPADGYLSCQPHQEETIMPKTELPVDDEKDTTTSSGKTLTNLFGVNIEKVQREFTETGEVIGTKYFGNHSLILSDIFDDPKEGLVTLLSWKVRRVWGQLEVLADAREETAANMREHFRWAIYARVETLGLGIPEPVIICTTWGEGLERPNRLKPPDIFSCDLALPCGTSTGRYPSGFEFSGVSVGSGTNRCQMLSSFRYLSVVLGLLLATANNRRG</sequence>
<dbReference type="PROSITE" id="PS00524">
    <property type="entry name" value="SMB_1"/>
    <property type="match status" value="1"/>
</dbReference>
<dbReference type="SUPFAM" id="SSF90188">
    <property type="entry name" value="Somatomedin B domain"/>
    <property type="match status" value="1"/>
</dbReference>
<proteinExistence type="predicted"/>
<organism evidence="3 4">
    <name type="scientific">Elysia marginata</name>
    <dbReference type="NCBI Taxonomy" id="1093978"/>
    <lineage>
        <taxon>Eukaryota</taxon>
        <taxon>Metazoa</taxon>
        <taxon>Spiralia</taxon>
        <taxon>Lophotrochozoa</taxon>
        <taxon>Mollusca</taxon>
        <taxon>Gastropoda</taxon>
        <taxon>Heterobranchia</taxon>
        <taxon>Euthyneura</taxon>
        <taxon>Panpulmonata</taxon>
        <taxon>Sacoglossa</taxon>
        <taxon>Placobranchoidea</taxon>
        <taxon>Plakobranchidae</taxon>
        <taxon>Elysia</taxon>
    </lineage>
</organism>
<keyword evidence="4" id="KW-1185">Reference proteome</keyword>
<dbReference type="Pfam" id="PF01033">
    <property type="entry name" value="Somatomedin_B"/>
    <property type="match status" value="1"/>
</dbReference>
<protein>
    <recommendedName>
        <fullName evidence="2">SMB domain-containing protein</fullName>
    </recommendedName>
</protein>
<dbReference type="PROSITE" id="PS50958">
    <property type="entry name" value="SMB_2"/>
    <property type="match status" value="1"/>
</dbReference>
<dbReference type="InterPro" id="IPR036024">
    <property type="entry name" value="Somatomedin_B-like_dom_sf"/>
</dbReference>
<dbReference type="InterPro" id="IPR001212">
    <property type="entry name" value="Somatomedin_B_dom"/>
</dbReference>
<dbReference type="AlphaFoldDB" id="A0AAV4I7H4"/>
<gene>
    <name evidence="3" type="ORF">ElyMa_001210200</name>
</gene>
<evidence type="ECO:0000313" key="3">
    <source>
        <dbReference type="EMBL" id="GFS05870.1"/>
    </source>
</evidence>
<dbReference type="EMBL" id="BMAT01002388">
    <property type="protein sequence ID" value="GFS05870.1"/>
    <property type="molecule type" value="Genomic_DNA"/>
</dbReference>
<dbReference type="Proteomes" id="UP000762676">
    <property type="component" value="Unassembled WGS sequence"/>
</dbReference>
<keyword evidence="1" id="KW-1015">Disulfide bond</keyword>
<evidence type="ECO:0000256" key="1">
    <source>
        <dbReference type="ARBA" id="ARBA00023157"/>
    </source>
</evidence>
<comment type="caution">
    <text evidence="3">The sequence shown here is derived from an EMBL/GenBank/DDBJ whole genome shotgun (WGS) entry which is preliminary data.</text>
</comment>
<reference evidence="3 4" key="1">
    <citation type="journal article" date="2021" name="Elife">
        <title>Chloroplast acquisition without the gene transfer in kleptoplastic sea slugs, Plakobranchus ocellatus.</title>
        <authorList>
            <person name="Maeda T."/>
            <person name="Takahashi S."/>
            <person name="Yoshida T."/>
            <person name="Shimamura S."/>
            <person name="Takaki Y."/>
            <person name="Nagai Y."/>
            <person name="Toyoda A."/>
            <person name="Suzuki Y."/>
            <person name="Arimoto A."/>
            <person name="Ishii H."/>
            <person name="Satoh N."/>
            <person name="Nishiyama T."/>
            <person name="Hasebe M."/>
            <person name="Maruyama T."/>
            <person name="Minagawa J."/>
            <person name="Obokata J."/>
            <person name="Shigenobu S."/>
        </authorList>
    </citation>
    <scope>NUCLEOTIDE SEQUENCE [LARGE SCALE GENOMIC DNA]</scope>
</reference>
<feature type="domain" description="SMB" evidence="2">
    <location>
        <begin position="67"/>
        <end position="113"/>
    </location>
</feature>
<accession>A0AAV4I7H4</accession>
<name>A0AAV4I7H4_9GAST</name>
<evidence type="ECO:0000313" key="4">
    <source>
        <dbReference type="Proteomes" id="UP000762676"/>
    </source>
</evidence>